<name>A0AAQ3M4Z0_9PEZI</name>
<gene>
    <name evidence="18" type="ORF">R9X50_00132300</name>
</gene>
<dbReference type="Pfam" id="PF22314">
    <property type="entry name" value="NPC1_MLD"/>
    <property type="match status" value="1"/>
</dbReference>
<reference evidence="18 19" key="1">
    <citation type="submission" date="2023-11" db="EMBL/GenBank/DDBJ databases">
        <title>An acidophilic fungus is an integral part of prey digestion in a carnivorous sundew plant.</title>
        <authorList>
            <person name="Tsai I.J."/>
        </authorList>
    </citation>
    <scope>NUCLEOTIDE SEQUENCE [LARGE SCALE GENOMIC DNA]</scope>
    <source>
        <strain evidence="18">169a</strain>
    </source>
</reference>
<organism evidence="18 19">
    <name type="scientific">Acrodontium crateriforme</name>
    <dbReference type="NCBI Taxonomy" id="150365"/>
    <lineage>
        <taxon>Eukaryota</taxon>
        <taxon>Fungi</taxon>
        <taxon>Dikarya</taxon>
        <taxon>Ascomycota</taxon>
        <taxon>Pezizomycotina</taxon>
        <taxon>Dothideomycetes</taxon>
        <taxon>Dothideomycetidae</taxon>
        <taxon>Mycosphaerellales</taxon>
        <taxon>Teratosphaeriaceae</taxon>
        <taxon>Acrodontium</taxon>
    </lineage>
</organism>
<dbReference type="InterPro" id="IPR053956">
    <property type="entry name" value="NPC1_MLD"/>
</dbReference>
<evidence type="ECO:0000313" key="19">
    <source>
        <dbReference type="Proteomes" id="UP001303373"/>
    </source>
</evidence>
<keyword evidence="14" id="KW-0753">Steroid metabolism</keyword>
<comment type="subcellular location">
    <subcellularLocation>
        <location evidence="1">Endomembrane system</location>
        <topology evidence="1">Multi-pass membrane protein</topology>
    </subcellularLocation>
</comment>
<evidence type="ECO:0000256" key="12">
    <source>
        <dbReference type="ARBA" id="ARBA00023166"/>
    </source>
</evidence>
<keyword evidence="8" id="KW-0445">Lipid transport</keyword>
<dbReference type="GO" id="GO:0016020">
    <property type="term" value="C:membrane"/>
    <property type="evidence" value="ECO:0007669"/>
    <property type="project" value="InterPro"/>
</dbReference>
<dbReference type="AlphaFoldDB" id="A0AAQ3M4Z0"/>
<feature type="transmembrane region" description="Helical" evidence="15">
    <location>
        <begin position="721"/>
        <end position="740"/>
    </location>
</feature>
<dbReference type="PROSITE" id="PS50156">
    <property type="entry name" value="SSD"/>
    <property type="match status" value="1"/>
</dbReference>
<evidence type="ECO:0000256" key="15">
    <source>
        <dbReference type="SAM" id="Phobius"/>
    </source>
</evidence>
<dbReference type="GO" id="GO:0015918">
    <property type="term" value="P:sterol transport"/>
    <property type="evidence" value="ECO:0007669"/>
    <property type="project" value="UniProtKB-ARBA"/>
</dbReference>
<keyword evidence="3" id="KW-0813">Transport</keyword>
<evidence type="ECO:0000256" key="6">
    <source>
        <dbReference type="ARBA" id="ARBA00022729"/>
    </source>
</evidence>
<feature type="transmembrane region" description="Helical" evidence="15">
    <location>
        <begin position="669"/>
        <end position="691"/>
    </location>
</feature>
<dbReference type="EMBL" id="CP138581">
    <property type="protein sequence ID" value="WPG98531.1"/>
    <property type="molecule type" value="Genomic_DNA"/>
</dbReference>
<dbReference type="Proteomes" id="UP001303373">
    <property type="component" value="Chromosome 2"/>
</dbReference>
<dbReference type="Gene3D" id="1.20.1640.10">
    <property type="entry name" value="Multidrug efflux transporter AcrB transmembrane domain"/>
    <property type="match status" value="2"/>
</dbReference>
<dbReference type="SUPFAM" id="SSF82866">
    <property type="entry name" value="Multidrug efflux transporter AcrB transmembrane domain"/>
    <property type="match status" value="2"/>
</dbReference>
<feature type="transmembrane region" description="Helical" evidence="15">
    <location>
        <begin position="602"/>
        <end position="627"/>
    </location>
</feature>
<dbReference type="FunFam" id="1.20.1640.10:FF:000029">
    <property type="entry name" value="Putative Patched sphingolipid transporter"/>
    <property type="match status" value="1"/>
</dbReference>
<dbReference type="NCBIfam" id="TIGR00917">
    <property type="entry name" value="2A060601"/>
    <property type="match status" value="1"/>
</dbReference>
<dbReference type="Pfam" id="PF16414">
    <property type="entry name" value="NPC1_N"/>
    <property type="match status" value="1"/>
</dbReference>
<proteinExistence type="inferred from homology"/>
<dbReference type="InterPro" id="IPR053958">
    <property type="entry name" value="HMGCR/SNAP/NPC1-like_SSD"/>
</dbReference>
<feature type="transmembrane region" description="Helical" evidence="15">
    <location>
        <begin position="269"/>
        <end position="294"/>
    </location>
</feature>
<evidence type="ECO:0000256" key="5">
    <source>
        <dbReference type="ARBA" id="ARBA00022692"/>
    </source>
</evidence>
<comment type="similarity">
    <text evidence="2">Belongs to the patched family.</text>
</comment>
<keyword evidence="5 15" id="KW-0812">Transmembrane</keyword>
<accession>A0AAQ3M4Z0</accession>
<keyword evidence="4" id="KW-0153">Cholesterol metabolism</keyword>
<evidence type="ECO:0000256" key="4">
    <source>
        <dbReference type="ARBA" id="ARBA00022548"/>
    </source>
</evidence>
<feature type="transmembrane region" description="Helical" evidence="15">
    <location>
        <begin position="1107"/>
        <end position="1130"/>
    </location>
</feature>
<protein>
    <recommendedName>
        <fullName evidence="17">SSD domain-containing protein</fullName>
    </recommendedName>
</protein>
<sequence length="1280" mass="140670">MRLRSWAQWLPFVAAIPHAIAVDSGNITSIHEAGRCAMRGHCGSRSFFGKQLPCPDNGLAEEPTDALREQLVSLCGQGWNEGKVCCLQEQVESLRDNLKMASNIISACPACKKNFYDMFCTFTCSPDQSLFVNVTDTLEKNGKYLVTELDHLISDDFGGGFYDSCKDVKMGATGGRAMDLIGGGAKNFTTFLSFLGEKKDLLGSPFQINFPRPGQDFGGGMKTVLDDPKPCNSTDEAYRCACVDCESSCPDLPTVEAADECTVGHLPCLSFAIIIVYSAIIALLIIYVSGRVAAAQRRKSKNERLQLLQDVAPDEDEDEGNMVHNVAMFDRPMKQYAINTYCDRAFSALARTCAKFPAITISLSVVVVGLLSIGWINFAVEQDPVKLWVAPNSAAAQEKYFFDQKFGPFFRAEQAFLVNDTDLSGTGSVLNYETLKWWFEVEARIGRFKSHDNGYTLDDVCYKPTGEACVVQSITQYFQGSFWDLDPNNWAEQLQKCVDQPVDCLPAFGQPLAVERLLGGYNYTTEPVTKAQALIVTWVVKNYNAGQPELKRAEEWESGLKRLLLDIQAEAREHGLRLSFTTESSLEEELNKNTNTDAKIVVISYIVMFFYASLALGSTTISLGMIFRNPMAALVQSKFLLGIVGILIVLMSVSASVGLFAAAGVKATLIIAEVIPFLVLAVGVDNIFLIVHEFERVNVSHADEPVSERVARALGRMGPSILLSASTETVAFALGAAVGMPAVRNFAAYAAGAVFINALLQVTMFVSVLALNQERVEAGRLDCIPCIKVKQNTEYSMSNGYGGAPFSGTEEEGWLSRFVRKYYAPAILGNKARIAIMVIFVGFFAAGIALLPGVALGLDQRFAIPRSSYLIDYFNDLYDYFGAGPPVYFVTRDVNVTARSHQKELCARFSTCNEFSLANILEAERKRPEVSYISDATASWIDDFFFWLNPEQESCCVDGSTTCFANRDPAWNVTLYGMPEGKEFVDYAERWLKSPTDPDCPLGGQAPYSDAVVVNVKALDIPASHFRTAHTPLRSQEDFIAAYASARRIANDISERNDIDVFPYSKFYIFFDQYASIVRLSTALVGFALAFILVITSVLLGSLSTGLVVTVTVMMTVVDIVGTMAVVGVSLNALSLVNIIICVGIGVEFCAHIARAFTIPSPSILERAHSRFRGKEARAWAALVNVGGSVFSGITITKLLGVFVLAFTRSKIFEVYYFRVWLSLIIWAALHALVFLPVALSIFGGQGYIDPESDGGLEQDLASRRYRALLPEEEYDSEEY</sequence>
<dbReference type="GO" id="GO:0012505">
    <property type="term" value="C:endomembrane system"/>
    <property type="evidence" value="ECO:0007669"/>
    <property type="project" value="UniProtKB-SubCell"/>
</dbReference>
<evidence type="ECO:0000256" key="7">
    <source>
        <dbReference type="ARBA" id="ARBA00022989"/>
    </source>
</evidence>
<evidence type="ECO:0000259" key="17">
    <source>
        <dbReference type="PROSITE" id="PS50156"/>
    </source>
</evidence>
<dbReference type="Pfam" id="PF12349">
    <property type="entry name" value="Sterol-sensing"/>
    <property type="match status" value="1"/>
</dbReference>
<feature type="signal peptide" evidence="16">
    <location>
        <begin position="1"/>
        <end position="21"/>
    </location>
</feature>
<dbReference type="PANTHER" id="PTHR45727">
    <property type="entry name" value="NPC INTRACELLULAR CHOLESTEROL TRANSPORTER 1"/>
    <property type="match status" value="1"/>
</dbReference>
<evidence type="ECO:0000256" key="13">
    <source>
        <dbReference type="ARBA" id="ARBA00023180"/>
    </source>
</evidence>
<keyword evidence="7 15" id="KW-1133">Transmembrane helix</keyword>
<keyword evidence="9" id="KW-0443">Lipid metabolism</keyword>
<evidence type="ECO:0000256" key="9">
    <source>
        <dbReference type="ARBA" id="ARBA00023098"/>
    </source>
</evidence>
<evidence type="ECO:0000256" key="2">
    <source>
        <dbReference type="ARBA" id="ARBA00005585"/>
    </source>
</evidence>
<evidence type="ECO:0000256" key="1">
    <source>
        <dbReference type="ARBA" id="ARBA00004127"/>
    </source>
</evidence>
<keyword evidence="12" id="KW-1207">Sterol metabolism</keyword>
<feature type="transmembrane region" description="Helical" evidence="15">
    <location>
        <begin position="746"/>
        <end position="771"/>
    </location>
</feature>
<feature type="transmembrane region" description="Helical" evidence="15">
    <location>
        <begin position="1136"/>
        <end position="1158"/>
    </location>
</feature>
<keyword evidence="10 15" id="KW-0472">Membrane</keyword>
<evidence type="ECO:0000256" key="3">
    <source>
        <dbReference type="ARBA" id="ARBA00022448"/>
    </source>
</evidence>
<dbReference type="GO" id="GO:0008203">
    <property type="term" value="P:cholesterol metabolic process"/>
    <property type="evidence" value="ECO:0007669"/>
    <property type="project" value="UniProtKB-KW"/>
</dbReference>
<evidence type="ECO:0000256" key="11">
    <source>
        <dbReference type="ARBA" id="ARBA00023157"/>
    </source>
</evidence>
<keyword evidence="13" id="KW-0325">Glycoprotein</keyword>
<feature type="transmembrane region" description="Helical" evidence="15">
    <location>
        <begin position="834"/>
        <end position="858"/>
    </location>
</feature>
<evidence type="ECO:0000256" key="16">
    <source>
        <dbReference type="SAM" id="SignalP"/>
    </source>
</evidence>
<feature type="chain" id="PRO_5042904110" description="SSD domain-containing protein" evidence="16">
    <location>
        <begin position="22"/>
        <end position="1280"/>
    </location>
</feature>
<feature type="transmembrane region" description="Helical" evidence="15">
    <location>
        <begin position="639"/>
        <end position="663"/>
    </location>
</feature>
<dbReference type="InterPro" id="IPR000731">
    <property type="entry name" value="SSD"/>
</dbReference>
<dbReference type="GO" id="GO:0032934">
    <property type="term" value="F:sterol binding"/>
    <property type="evidence" value="ECO:0007669"/>
    <property type="project" value="TreeGrafter"/>
</dbReference>
<dbReference type="PANTHER" id="PTHR45727:SF2">
    <property type="entry name" value="NPC INTRACELLULAR CHOLESTEROL TRANSPORTER 1"/>
    <property type="match status" value="1"/>
</dbReference>
<feature type="transmembrane region" description="Helical" evidence="15">
    <location>
        <begin position="1080"/>
        <end position="1100"/>
    </location>
</feature>
<feature type="transmembrane region" description="Helical" evidence="15">
    <location>
        <begin position="356"/>
        <end position="376"/>
    </location>
</feature>
<dbReference type="GO" id="GO:0005319">
    <property type="term" value="F:lipid transporter activity"/>
    <property type="evidence" value="ECO:0007669"/>
    <property type="project" value="InterPro"/>
</dbReference>
<keyword evidence="19" id="KW-1185">Reference proteome</keyword>
<feature type="domain" description="SSD" evidence="17">
    <location>
        <begin position="597"/>
        <end position="771"/>
    </location>
</feature>
<dbReference type="FunFam" id="1.20.1640.10:FF:000008">
    <property type="entry name" value="NPC intracellular cholesterol transporter 1"/>
    <property type="match status" value="1"/>
</dbReference>
<dbReference type="InterPro" id="IPR032190">
    <property type="entry name" value="NPC1_N"/>
</dbReference>
<evidence type="ECO:0000313" key="18">
    <source>
        <dbReference type="EMBL" id="WPG98531.1"/>
    </source>
</evidence>
<feature type="transmembrane region" description="Helical" evidence="15">
    <location>
        <begin position="1179"/>
        <end position="1208"/>
    </location>
</feature>
<feature type="transmembrane region" description="Helical" evidence="15">
    <location>
        <begin position="1220"/>
        <end position="1243"/>
    </location>
</feature>
<dbReference type="InterPro" id="IPR004765">
    <property type="entry name" value="NPC1-like"/>
</dbReference>
<evidence type="ECO:0000256" key="14">
    <source>
        <dbReference type="ARBA" id="ARBA00023221"/>
    </source>
</evidence>
<keyword evidence="6 16" id="KW-0732">Signal</keyword>
<evidence type="ECO:0000256" key="8">
    <source>
        <dbReference type="ARBA" id="ARBA00023055"/>
    </source>
</evidence>
<keyword evidence="11" id="KW-1015">Disulfide bond</keyword>
<evidence type="ECO:0000256" key="10">
    <source>
        <dbReference type="ARBA" id="ARBA00023136"/>
    </source>
</evidence>